<proteinExistence type="predicted"/>
<comment type="caution">
    <text evidence="2">The sequence shown here is derived from an EMBL/GenBank/DDBJ whole genome shotgun (WGS) entry which is preliminary data.</text>
</comment>
<keyword evidence="3" id="KW-1185">Reference proteome</keyword>
<reference evidence="2 3" key="1">
    <citation type="submission" date="2020-11" db="EMBL/GenBank/DDBJ databases">
        <authorList>
            <person name="Kim M.K."/>
        </authorList>
    </citation>
    <scope>NUCLEOTIDE SEQUENCE [LARGE SCALE GENOMIC DNA]</scope>
    <source>
        <strain evidence="2 3">BT683</strain>
    </source>
</reference>
<evidence type="ECO:0000313" key="3">
    <source>
        <dbReference type="Proteomes" id="UP000597617"/>
    </source>
</evidence>
<accession>A0ABS0IG84</accession>
<evidence type="ECO:0000313" key="2">
    <source>
        <dbReference type="EMBL" id="MBF9236933.1"/>
    </source>
</evidence>
<sequence length="214" mass="23683">MQPTLAQDAGRSAGPGAEATDENLTFNQTFGFGEAVVLTPEGKTHTIYIPLSGLGFGNLLPYYKREEDITNFGAQPLFISVDKVQAITCKTTGLYLEHMVLKGKRQHVLGARVEEGPVELFNYTQTKHIPAGSSPIQTTYIVYPKRHWYLRRQGELVEVSRGGFVEQLSAFFQDDPVVVAALAAKTLGYRDMRALVRMYNEHQTPAPSGLIPPK</sequence>
<dbReference type="Proteomes" id="UP000597617">
    <property type="component" value="Unassembled WGS sequence"/>
</dbReference>
<gene>
    <name evidence="2" type="ORF">I2I05_05950</name>
</gene>
<protein>
    <submittedName>
        <fullName evidence="2">Uncharacterized protein</fullName>
    </submittedName>
</protein>
<evidence type="ECO:0000256" key="1">
    <source>
        <dbReference type="SAM" id="MobiDB-lite"/>
    </source>
</evidence>
<organism evidence="2 3">
    <name type="scientific">Hymenobacter jeongseonensis</name>
    <dbReference type="NCBI Taxonomy" id="2791027"/>
    <lineage>
        <taxon>Bacteria</taxon>
        <taxon>Pseudomonadati</taxon>
        <taxon>Bacteroidota</taxon>
        <taxon>Cytophagia</taxon>
        <taxon>Cytophagales</taxon>
        <taxon>Hymenobacteraceae</taxon>
        <taxon>Hymenobacter</taxon>
    </lineage>
</organism>
<dbReference type="EMBL" id="JADQDQ010000002">
    <property type="protein sequence ID" value="MBF9236933.1"/>
    <property type="molecule type" value="Genomic_DNA"/>
</dbReference>
<dbReference type="RefSeq" id="WP_196281302.1">
    <property type="nucleotide sequence ID" value="NZ_JADQDQ010000002.1"/>
</dbReference>
<feature type="region of interest" description="Disordered" evidence="1">
    <location>
        <begin position="1"/>
        <end position="20"/>
    </location>
</feature>
<name>A0ABS0IG84_9BACT</name>